<feature type="active site" description="Schiff-base intermediate with substrate; via pyruvic acid" evidence="11">
    <location>
        <position position="187"/>
    </location>
</feature>
<dbReference type="UniPathway" id="UPA00558">
    <property type="reaction ID" value="UER00616"/>
</dbReference>
<evidence type="ECO:0000256" key="12">
    <source>
        <dbReference type="SAM" id="Phobius"/>
    </source>
</evidence>
<dbReference type="EC" id="4.1.1.65" evidence="11"/>
<evidence type="ECO:0000256" key="8">
    <source>
        <dbReference type="ARBA" id="ARBA00023239"/>
    </source>
</evidence>
<comment type="subunit">
    <text evidence="11">Heterodimer of a large membrane-associated beta subunit and a small pyruvoyl-containing alpha subunit.</text>
</comment>
<organism evidence="13 14">
    <name type="scientific">Orenia metallireducens</name>
    <dbReference type="NCBI Taxonomy" id="1413210"/>
    <lineage>
        <taxon>Bacteria</taxon>
        <taxon>Bacillati</taxon>
        <taxon>Bacillota</taxon>
        <taxon>Clostridia</taxon>
        <taxon>Halanaerobiales</taxon>
        <taxon>Halobacteroidaceae</taxon>
        <taxon>Orenia</taxon>
    </lineage>
</organism>
<reference evidence="13 14" key="2">
    <citation type="submission" date="2016-08" db="EMBL/GenBank/DDBJ databases">
        <title>Orenia metallireducens sp. nov. strain Z6, a Novel Metal-reducing Firmicute from the Deep Subsurface.</title>
        <authorList>
            <person name="Maxim B.I."/>
            <person name="Kenneth K."/>
            <person name="Flynn T.M."/>
            <person name="Oloughlin E.J."/>
            <person name="Locke R.A."/>
            <person name="Weber J.R."/>
            <person name="Egan S.M."/>
            <person name="Mackie R.I."/>
            <person name="Cann I.K."/>
        </authorList>
    </citation>
    <scope>NUCLEOTIDE SEQUENCE [LARGE SCALE GENOMIC DNA]</scope>
    <source>
        <strain evidence="13 14">Z6</strain>
    </source>
</reference>
<evidence type="ECO:0000256" key="1">
    <source>
        <dbReference type="ARBA" id="ARBA00022475"/>
    </source>
</evidence>
<keyword evidence="3 11" id="KW-0210">Decarboxylase</keyword>
<keyword evidence="12" id="KW-0812">Transmembrane</keyword>
<keyword evidence="6 11" id="KW-0865">Zymogen</keyword>
<comment type="cofactor">
    <cofactor evidence="11">
        <name>pyruvate</name>
        <dbReference type="ChEBI" id="CHEBI:15361"/>
    </cofactor>
    <text evidence="11">Binds 1 pyruvoyl group covalently per subunit.</text>
</comment>
<evidence type="ECO:0000256" key="11">
    <source>
        <dbReference type="HAMAP-Rule" id="MF_00664"/>
    </source>
</evidence>
<accession>A0A1C0AAZ1</accession>
<dbReference type="OrthoDB" id="9790893at2"/>
<keyword evidence="2 11" id="KW-0444">Lipid biosynthesis</keyword>
<feature type="chain" id="PRO_5023398345" description="Phosphatidylserine decarboxylase alpha chain" evidence="11">
    <location>
        <begin position="187"/>
        <end position="219"/>
    </location>
</feature>
<reference evidence="14" key="1">
    <citation type="submission" date="2016-07" db="EMBL/GenBank/DDBJ databases">
        <authorList>
            <person name="Florea S."/>
            <person name="Webb J.S."/>
            <person name="Jaromczyk J."/>
            <person name="Schardl C.L."/>
        </authorList>
    </citation>
    <scope>NUCLEOTIDE SEQUENCE [LARGE SCALE GENOMIC DNA]</scope>
    <source>
        <strain evidence="14">Z6</strain>
    </source>
</reference>
<keyword evidence="1 11" id="KW-1003">Cell membrane</keyword>
<proteinExistence type="inferred from homology"/>
<dbReference type="HAMAP" id="MF_00664">
    <property type="entry name" value="PS_decarb_PSD_A"/>
    <property type="match status" value="1"/>
</dbReference>
<feature type="site" description="Cleavage (non-hydrolytic); by autocatalysis" evidence="11">
    <location>
        <begin position="186"/>
        <end position="187"/>
    </location>
</feature>
<dbReference type="GO" id="GO:0005886">
    <property type="term" value="C:plasma membrane"/>
    <property type="evidence" value="ECO:0007669"/>
    <property type="project" value="UniProtKB-SubCell"/>
</dbReference>
<dbReference type="EMBL" id="LWDV01000007">
    <property type="protein sequence ID" value="OCL27526.1"/>
    <property type="molecule type" value="Genomic_DNA"/>
</dbReference>
<evidence type="ECO:0000313" key="14">
    <source>
        <dbReference type="Proteomes" id="UP000093514"/>
    </source>
</evidence>
<feature type="chain" id="PRO_5023398346" description="Phosphatidylserine decarboxylase beta chain" evidence="11">
    <location>
        <begin position="1"/>
        <end position="186"/>
    </location>
</feature>
<evidence type="ECO:0000256" key="9">
    <source>
        <dbReference type="ARBA" id="ARBA00023264"/>
    </source>
</evidence>
<dbReference type="Pfam" id="PF02666">
    <property type="entry name" value="PS_Dcarbxylase"/>
    <property type="match status" value="1"/>
</dbReference>
<sequence length="219" mass="24915">MKKFWISNLMKQLVPTLIIDLLLWFGFIKLESKLLLTLAILGILFACFSIWFFRNPKRNVPDLPNSLISPADGKIVAIKKEKDNFFFEGREVTRISIFLNVFNVHINRIPIDGEIVYENYNHGKFINAFSEKASLDNEQNMIGIKTKHGNILVKQIAGLIARRIIAVKGLGDEVKQGQIYGMIKFGSRTDILIEEDINIKVNIGDKVKGGETIIGDFYE</sequence>
<evidence type="ECO:0000256" key="6">
    <source>
        <dbReference type="ARBA" id="ARBA00023145"/>
    </source>
</evidence>
<dbReference type="InterPro" id="IPR033175">
    <property type="entry name" value="PSD-A"/>
</dbReference>
<evidence type="ECO:0000256" key="10">
    <source>
        <dbReference type="ARBA" id="ARBA00023317"/>
    </source>
</evidence>
<keyword evidence="12" id="KW-1133">Transmembrane helix</keyword>
<dbReference type="NCBIfam" id="NF003678">
    <property type="entry name" value="PRK05305.1-2"/>
    <property type="match status" value="1"/>
</dbReference>
<keyword evidence="5 11" id="KW-0472">Membrane</keyword>
<keyword evidence="14" id="KW-1185">Reference proteome</keyword>
<dbReference type="GO" id="GO:0006646">
    <property type="term" value="P:phosphatidylethanolamine biosynthetic process"/>
    <property type="evidence" value="ECO:0007669"/>
    <property type="project" value="UniProtKB-UniRule"/>
</dbReference>
<comment type="subcellular location">
    <subcellularLocation>
        <location evidence="11">Cell membrane</location>
        <topology evidence="11">Peripheral membrane protein</topology>
    </subcellularLocation>
</comment>
<dbReference type="RefSeq" id="WP_068715358.1">
    <property type="nucleotide sequence ID" value="NZ_LWDV01000007.1"/>
</dbReference>
<evidence type="ECO:0000256" key="2">
    <source>
        <dbReference type="ARBA" id="ARBA00022516"/>
    </source>
</evidence>
<dbReference type="AlphaFoldDB" id="A0A1C0AAZ1"/>
<evidence type="ECO:0000313" key="13">
    <source>
        <dbReference type="EMBL" id="OCL27526.1"/>
    </source>
</evidence>
<keyword evidence="8 11" id="KW-0456">Lyase</keyword>
<keyword evidence="10 11" id="KW-0670">Pyruvate</keyword>
<evidence type="ECO:0000256" key="7">
    <source>
        <dbReference type="ARBA" id="ARBA00023209"/>
    </source>
</evidence>
<feature type="transmembrane region" description="Helical" evidence="12">
    <location>
        <begin position="12"/>
        <end position="28"/>
    </location>
</feature>
<evidence type="ECO:0000256" key="5">
    <source>
        <dbReference type="ARBA" id="ARBA00023136"/>
    </source>
</evidence>
<dbReference type="PANTHER" id="PTHR35809:SF1">
    <property type="entry name" value="ARCHAETIDYLSERINE DECARBOXYLASE PROENZYME-RELATED"/>
    <property type="match status" value="1"/>
</dbReference>
<comment type="PTM">
    <text evidence="11">Is synthesized initially as an inactive proenzyme. Formation of the active enzyme involves a self-maturation process in which the active site pyruvoyl group is generated from an internal serine residue via an autocatalytic post-translational modification. Two non-identical subunits are generated from the proenzyme in this reaction, and the pyruvate is formed at the N-terminus of the alpha chain, which is derived from the carboxyl end of the proenzyme. The post-translation cleavage follows an unusual pathway, termed non-hydrolytic serinolysis, in which the side chain hydroxyl group of the serine supplies its oxygen atom to form the C-terminus of the beta chain, while the remainder of the serine residue undergoes an oxidative deamination to produce ammonia and the pyruvoyl prosthetic group on the alpha chain.</text>
</comment>
<dbReference type="PANTHER" id="PTHR35809">
    <property type="entry name" value="ARCHAETIDYLSERINE DECARBOXYLASE PROENZYME-RELATED"/>
    <property type="match status" value="1"/>
</dbReference>
<feature type="transmembrane region" description="Helical" evidence="12">
    <location>
        <begin position="34"/>
        <end position="53"/>
    </location>
</feature>
<comment type="caution">
    <text evidence="13">The sequence shown here is derived from an EMBL/GenBank/DDBJ whole genome shotgun (WGS) entry which is preliminary data.</text>
</comment>
<evidence type="ECO:0000256" key="4">
    <source>
        <dbReference type="ARBA" id="ARBA00023098"/>
    </source>
</evidence>
<gene>
    <name evidence="11" type="primary">psd</name>
    <name evidence="13" type="ORF">U472_02885</name>
</gene>
<feature type="modified residue" description="Pyruvic acid (Ser); by autocatalysis" evidence="11">
    <location>
        <position position="187"/>
    </location>
</feature>
<comment type="catalytic activity">
    <reaction evidence="11">
        <text>a 1,2-diacyl-sn-glycero-3-phospho-L-serine + H(+) = a 1,2-diacyl-sn-glycero-3-phosphoethanolamine + CO2</text>
        <dbReference type="Rhea" id="RHEA:20828"/>
        <dbReference type="ChEBI" id="CHEBI:15378"/>
        <dbReference type="ChEBI" id="CHEBI:16526"/>
        <dbReference type="ChEBI" id="CHEBI:57262"/>
        <dbReference type="ChEBI" id="CHEBI:64612"/>
        <dbReference type="EC" id="4.1.1.65"/>
    </reaction>
</comment>
<dbReference type="InterPro" id="IPR003817">
    <property type="entry name" value="PS_Dcarbxylase"/>
</dbReference>
<comment type="similarity">
    <text evidence="11">Belongs to the phosphatidylserine decarboxylase family. PSD-A subfamily.</text>
</comment>
<name>A0A1C0AAZ1_9FIRM</name>
<dbReference type="GO" id="GO:0004609">
    <property type="term" value="F:phosphatidylserine decarboxylase activity"/>
    <property type="evidence" value="ECO:0007669"/>
    <property type="project" value="UniProtKB-UniRule"/>
</dbReference>
<dbReference type="Proteomes" id="UP000093514">
    <property type="component" value="Unassembled WGS sequence"/>
</dbReference>
<keyword evidence="9 11" id="KW-1208">Phospholipid metabolism</keyword>
<comment type="pathway">
    <text evidence="11">Phospholipid metabolism; phosphatidylethanolamine biosynthesis; phosphatidylethanolamine from CDP-diacylglycerol: step 2/2.</text>
</comment>
<protein>
    <recommendedName>
        <fullName evidence="11">Phosphatidylserine decarboxylase proenzyme</fullName>
        <ecNumber evidence="11">4.1.1.65</ecNumber>
    </recommendedName>
    <component>
        <recommendedName>
            <fullName evidence="11">Phosphatidylserine decarboxylase alpha chain</fullName>
        </recommendedName>
    </component>
    <component>
        <recommendedName>
            <fullName evidence="11">Phosphatidylserine decarboxylase beta chain</fullName>
        </recommendedName>
    </component>
</protein>
<dbReference type="NCBIfam" id="NF003685">
    <property type="entry name" value="PRK05305.2-5"/>
    <property type="match status" value="1"/>
</dbReference>
<keyword evidence="7 11" id="KW-0594">Phospholipid biosynthesis</keyword>
<comment type="function">
    <text evidence="11">Catalyzes the formation of phosphatidylethanolamine (PtdEtn) from phosphatidylserine (PtdSer).</text>
</comment>
<evidence type="ECO:0000256" key="3">
    <source>
        <dbReference type="ARBA" id="ARBA00022793"/>
    </source>
</evidence>
<keyword evidence="4 11" id="KW-0443">Lipid metabolism</keyword>